<evidence type="ECO:0000256" key="1">
    <source>
        <dbReference type="ARBA" id="ARBA00008348"/>
    </source>
</evidence>
<dbReference type="InterPro" id="IPR018496">
    <property type="entry name" value="PsdUridine_synth_RsuA/RluB_CS"/>
</dbReference>
<dbReference type="PANTHER" id="PTHR47683:SF2">
    <property type="entry name" value="RNA-BINDING S4 DOMAIN-CONTAINING PROTEIN"/>
    <property type="match status" value="1"/>
</dbReference>
<dbReference type="GO" id="GO:0000455">
    <property type="term" value="P:enzyme-directed rRNA pseudouridine synthesis"/>
    <property type="evidence" value="ECO:0007669"/>
    <property type="project" value="UniProtKB-ARBA"/>
</dbReference>
<dbReference type="InterPro" id="IPR042092">
    <property type="entry name" value="PsdUridine_s_RsuA/RluB/E/F_cat"/>
</dbReference>
<gene>
    <name evidence="7" type="ORF">SAMN05443428_10539</name>
</gene>
<protein>
    <recommendedName>
        <fullName evidence="5">Pseudouridine synthase</fullName>
        <ecNumber evidence="5">5.4.99.-</ecNumber>
    </recommendedName>
</protein>
<feature type="domain" description="RNA-binding S4" evidence="6">
    <location>
        <begin position="3"/>
        <end position="61"/>
    </location>
</feature>
<dbReference type="InterPro" id="IPR002942">
    <property type="entry name" value="S4_RNA-bd"/>
</dbReference>
<keyword evidence="3 5" id="KW-0413">Isomerase</keyword>
<dbReference type="PANTHER" id="PTHR47683">
    <property type="entry name" value="PSEUDOURIDINE SYNTHASE FAMILY PROTEIN-RELATED"/>
    <property type="match status" value="1"/>
</dbReference>
<proteinExistence type="inferred from homology"/>
<dbReference type="STRING" id="1147123.SAMN05443428_10539"/>
<dbReference type="SUPFAM" id="SSF55174">
    <property type="entry name" value="Alpha-L RNA-binding motif"/>
    <property type="match status" value="1"/>
</dbReference>
<dbReference type="Proteomes" id="UP000190105">
    <property type="component" value="Unassembled WGS sequence"/>
</dbReference>
<dbReference type="Pfam" id="PF00849">
    <property type="entry name" value="PseudoU_synth_2"/>
    <property type="match status" value="1"/>
</dbReference>
<dbReference type="InterPro" id="IPR000748">
    <property type="entry name" value="PsdUridine_synth_RsuA/RluB/E/F"/>
</dbReference>
<dbReference type="FunFam" id="3.10.290.10:FF:000003">
    <property type="entry name" value="Pseudouridine synthase"/>
    <property type="match status" value="1"/>
</dbReference>
<reference evidence="8" key="1">
    <citation type="submission" date="2017-02" db="EMBL/GenBank/DDBJ databases">
        <authorList>
            <person name="Varghese N."/>
            <person name="Submissions S."/>
        </authorList>
    </citation>
    <scope>NUCLEOTIDE SEQUENCE [LARGE SCALE GENOMIC DNA]</scope>
    <source>
        <strain evidence="8">USBA 833</strain>
    </source>
</reference>
<evidence type="ECO:0000313" key="8">
    <source>
        <dbReference type="Proteomes" id="UP000190105"/>
    </source>
</evidence>
<dbReference type="InterPro" id="IPR006145">
    <property type="entry name" value="PsdUridine_synth_RsuA/RluA"/>
</dbReference>
<evidence type="ECO:0000313" key="7">
    <source>
        <dbReference type="EMBL" id="SKA83115.1"/>
    </source>
</evidence>
<dbReference type="Gene3D" id="3.30.70.1560">
    <property type="entry name" value="Alpha-L RNA-binding motif"/>
    <property type="match status" value="1"/>
</dbReference>
<dbReference type="Gene3D" id="3.10.290.10">
    <property type="entry name" value="RNA-binding S4 domain"/>
    <property type="match status" value="1"/>
</dbReference>
<dbReference type="PROSITE" id="PS01149">
    <property type="entry name" value="PSI_RSU"/>
    <property type="match status" value="1"/>
</dbReference>
<comment type="similarity">
    <text evidence="1 5">Belongs to the pseudouridine synthase RsuA family.</text>
</comment>
<sequence length="235" mass="26936">MKERLQKYMARCGVASRRKCEEIILQGRVTVNGITVNDITIIDDEKDVVKIDGKTIKPETEKIYIMLNKPVGVITSAKDEKNRKTVLDIVKVKERIYPVGRLDYDTSGLLILTNDGEAAYKMTHPSKEIDKVYIARVKGIPTKDEIKNFEAGLKIDDYITSPSKLKIIKSMEKESVLQIIIHEGRNRQVRKMCEKIGHPVIKLKRIRIGKLNLGDLREGEWRNLTESEIDYIKSL</sequence>
<keyword evidence="2 4" id="KW-0694">RNA-binding</keyword>
<name>A0A1T4X212_9CLOT</name>
<dbReference type="InterPro" id="IPR036986">
    <property type="entry name" value="S4_RNA-bd_sf"/>
</dbReference>
<dbReference type="CDD" id="cd00165">
    <property type="entry name" value="S4"/>
    <property type="match status" value="1"/>
</dbReference>
<dbReference type="Gene3D" id="3.30.70.580">
    <property type="entry name" value="Pseudouridine synthase I, catalytic domain, N-terminal subdomain"/>
    <property type="match status" value="1"/>
</dbReference>
<dbReference type="Pfam" id="PF01479">
    <property type="entry name" value="S4"/>
    <property type="match status" value="1"/>
</dbReference>
<dbReference type="InterPro" id="IPR050343">
    <property type="entry name" value="RsuA_PseudoU_synthase"/>
</dbReference>
<dbReference type="SUPFAM" id="SSF55120">
    <property type="entry name" value="Pseudouridine synthase"/>
    <property type="match status" value="1"/>
</dbReference>
<dbReference type="GO" id="GO:0120159">
    <property type="term" value="F:rRNA pseudouridine synthase activity"/>
    <property type="evidence" value="ECO:0007669"/>
    <property type="project" value="UniProtKB-ARBA"/>
</dbReference>
<dbReference type="GO" id="GO:0003723">
    <property type="term" value="F:RNA binding"/>
    <property type="evidence" value="ECO:0007669"/>
    <property type="project" value="UniProtKB-KW"/>
</dbReference>
<dbReference type="SMART" id="SM00363">
    <property type="entry name" value="S4"/>
    <property type="match status" value="1"/>
</dbReference>
<dbReference type="RefSeq" id="WP_078695864.1">
    <property type="nucleotide sequence ID" value="NZ_FUYH01000005.1"/>
</dbReference>
<dbReference type="OrthoDB" id="9807213at2"/>
<dbReference type="FunFam" id="3.30.70.1560:FF:000001">
    <property type="entry name" value="Pseudouridine synthase"/>
    <property type="match status" value="1"/>
</dbReference>
<dbReference type="NCBIfam" id="TIGR00093">
    <property type="entry name" value="pseudouridine synthase"/>
    <property type="match status" value="1"/>
</dbReference>
<dbReference type="PROSITE" id="PS50889">
    <property type="entry name" value="S4"/>
    <property type="match status" value="1"/>
</dbReference>
<dbReference type="EC" id="5.4.99.-" evidence="5"/>
<evidence type="ECO:0000256" key="5">
    <source>
        <dbReference type="RuleBase" id="RU003887"/>
    </source>
</evidence>
<dbReference type="GO" id="GO:0005829">
    <property type="term" value="C:cytosol"/>
    <property type="evidence" value="ECO:0007669"/>
    <property type="project" value="UniProtKB-ARBA"/>
</dbReference>
<dbReference type="EMBL" id="FUYH01000005">
    <property type="protein sequence ID" value="SKA83115.1"/>
    <property type="molecule type" value="Genomic_DNA"/>
</dbReference>
<dbReference type="CDD" id="cd02870">
    <property type="entry name" value="PseudoU_synth_RsuA_like"/>
    <property type="match status" value="1"/>
</dbReference>
<dbReference type="InterPro" id="IPR020103">
    <property type="entry name" value="PsdUridine_synth_cat_dom_sf"/>
</dbReference>
<evidence type="ECO:0000259" key="6">
    <source>
        <dbReference type="SMART" id="SM00363"/>
    </source>
</evidence>
<keyword evidence="8" id="KW-1185">Reference proteome</keyword>
<evidence type="ECO:0000256" key="2">
    <source>
        <dbReference type="ARBA" id="ARBA00022884"/>
    </source>
</evidence>
<organism evidence="7 8">
    <name type="scientific">Caloramator quimbayensis</name>
    <dbReference type="NCBI Taxonomy" id="1147123"/>
    <lineage>
        <taxon>Bacteria</taxon>
        <taxon>Bacillati</taxon>
        <taxon>Bacillota</taxon>
        <taxon>Clostridia</taxon>
        <taxon>Eubacteriales</taxon>
        <taxon>Clostridiaceae</taxon>
        <taxon>Caloramator</taxon>
    </lineage>
</organism>
<accession>A0A1T4X212</accession>
<evidence type="ECO:0000256" key="3">
    <source>
        <dbReference type="ARBA" id="ARBA00023235"/>
    </source>
</evidence>
<evidence type="ECO:0000256" key="4">
    <source>
        <dbReference type="PROSITE-ProRule" id="PRU00182"/>
    </source>
</evidence>
<dbReference type="InterPro" id="IPR020094">
    <property type="entry name" value="TruA/RsuA/RluB/E/F_N"/>
</dbReference>
<dbReference type="AlphaFoldDB" id="A0A1T4X212"/>